<keyword evidence="2" id="KW-1185">Reference proteome</keyword>
<reference evidence="1 2" key="3">
    <citation type="journal article" date="2022" name="Microbiol. Spectr.">
        <title>Folding features and dynamics of 3D genome architecture in plant fungal pathogens.</title>
        <authorList>
            <person name="Xia C."/>
        </authorList>
    </citation>
    <scope>NUCLEOTIDE SEQUENCE [LARGE SCALE GENOMIC DNA]</scope>
    <source>
        <strain evidence="1 2">93-210</strain>
    </source>
</reference>
<proteinExistence type="predicted"/>
<name>A0ACC0E3V0_9BASI</name>
<organism evidence="1 2">
    <name type="scientific">Puccinia striiformis f. sp. tritici</name>
    <dbReference type="NCBI Taxonomy" id="168172"/>
    <lineage>
        <taxon>Eukaryota</taxon>
        <taxon>Fungi</taxon>
        <taxon>Dikarya</taxon>
        <taxon>Basidiomycota</taxon>
        <taxon>Pucciniomycotina</taxon>
        <taxon>Pucciniomycetes</taxon>
        <taxon>Pucciniales</taxon>
        <taxon>Pucciniaceae</taxon>
        <taxon>Puccinia</taxon>
    </lineage>
</organism>
<sequence length="256" mass="27859">MRKSGRGINPHILVVVSLSVRHPTNSICHLYHIPITYQLRRMKASTTIIFLAPLLSAVHATNHTVCYNYFLQKDGCVFSAAAPDQRCPAPVKGSSSPVNAFVMNPGTANVKRSRVDLERRYDTTRPSFAVAGGTGICGDYNSTAELGVCLWSGAEQKNPTVETAGWLNGAKTSNCGKRIYIQRKGQPDTVKFVKVLDGCSFGATSPDPGCFDIALTLKLFELFNPTEQEQNDGVLYGGITWDFDNLLGKSTQQAPV</sequence>
<dbReference type="Proteomes" id="UP001060170">
    <property type="component" value="Chromosome 10"/>
</dbReference>
<protein>
    <submittedName>
        <fullName evidence="1">Uncharacterized protein</fullName>
    </submittedName>
</protein>
<reference evidence="2" key="1">
    <citation type="journal article" date="2018" name="BMC Genomics">
        <title>Genomic insights into host adaptation between the wheat stripe rust pathogen (Puccinia striiformis f. sp. tritici) and the barley stripe rust pathogen (Puccinia striiformis f. sp. hordei).</title>
        <authorList>
            <person name="Xia C."/>
            <person name="Wang M."/>
            <person name="Yin C."/>
            <person name="Cornejo O.E."/>
            <person name="Hulbert S.H."/>
            <person name="Chen X."/>
        </authorList>
    </citation>
    <scope>NUCLEOTIDE SEQUENCE [LARGE SCALE GENOMIC DNA]</scope>
    <source>
        <strain evidence="2">93-210</strain>
    </source>
</reference>
<gene>
    <name evidence="1" type="ORF">MJO28_010200</name>
</gene>
<evidence type="ECO:0000313" key="1">
    <source>
        <dbReference type="EMBL" id="KAI7944505.1"/>
    </source>
</evidence>
<dbReference type="EMBL" id="CM045874">
    <property type="protein sequence ID" value="KAI7944505.1"/>
    <property type="molecule type" value="Genomic_DNA"/>
</dbReference>
<evidence type="ECO:0000313" key="2">
    <source>
        <dbReference type="Proteomes" id="UP001060170"/>
    </source>
</evidence>
<comment type="caution">
    <text evidence="1">The sequence shown here is derived from an EMBL/GenBank/DDBJ whole genome shotgun (WGS) entry which is preliminary data.</text>
</comment>
<accession>A0ACC0E3V0</accession>
<reference evidence="2" key="2">
    <citation type="journal article" date="2018" name="Mol. Plant Microbe Interact.">
        <title>Genome sequence resources for the wheat stripe rust pathogen (Puccinia striiformis f. sp. tritici) and the barley stripe rust pathogen (Puccinia striiformis f. sp. hordei).</title>
        <authorList>
            <person name="Xia C."/>
            <person name="Wang M."/>
            <person name="Yin C."/>
            <person name="Cornejo O.E."/>
            <person name="Hulbert S.H."/>
            <person name="Chen X."/>
        </authorList>
    </citation>
    <scope>NUCLEOTIDE SEQUENCE [LARGE SCALE GENOMIC DNA]</scope>
    <source>
        <strain evidence="2">93-210</strain>
    </source>
</reference>